<accession>A0A6P1SK56</accession>
<reference evidence="1 2" key="1">
    <citation type="submission" date="2019-12" db="EMBL/GenBank/DDBJ databases">
        <title>complete genome sequences of Acinetobacter pittii str. WP2-W18-ESBL-11 isolated from wastewater treatment plant effluent.</title>
        <authorList>
            <person name="Sekizuka T."/>
            <person name="Itokawa K."/>
            <person name="Yatsu K."/>
            <person name="Inamine Y."/>
            <person name="Kuroda M."/>
        </authorList>
    </citation>
    <scope>NUCLEOTIDE SEQUENCE [LARGE SCALE GENOMIC DNA]</scope>
    <source>
        <strain evidence="1 2">WP2-W18-ESBL-11</strain>
    </source>
</reference>
<organism evidence="1 2">
    <name type="scientific">Acinetobacter pittii</name>
    <name type="common">Acinetobacter genomosp. 3</name>
    <dbReference type="NCBI Taxonomy" id="48296"/>
    <lineage>
        <taxon>Bacteria</taxon>
        <taxon>Pseudomonadati</taxon>
        <taxon>Pseudomonadota</taxon>
        <taxon>Gammaproteobacteria</taxon>
        <taxon>Moraxellales</taxon>
        <taxon>Moraxellaceae</taxon>
        <taxon>Acinetobacter</taxon>
        <taxon>Acinetobacter calcoaceticus/baumannii complex</taxon>
    </lineage>
</organism>
<name>A0A1H8PW89_ACIPI</name>
<evidence type="ECO:0000313" key="2">
    <source>
        <dbReference type="Proteomes" id="UP000515758"/>
    </source>
</evidence>
<dbReference type="Proteomes" id="UP000515758">
    <property type="component" value="Chromosome"/>
</dbReference>
<protein>
    <submittedName>
        <fullName evidence="1">Uncharacterized protein</fullName>
    </submittedName>
</protein>
<dbReference type="EMBL" id="AP021936">
    <property type="protein sequence ID" value="BBQ47710.1"/>
    <property type="molecule type" value="Genomic_DNA"/>
</dbReference>
<sequence>MNAKVQIQFPEQSIPFYSVADIISAYSLASEAATQLRTLANQINKATAFVKAFVQENDKADSSAFAELENLIIISQQLANSQADTYMRELNRHTHKPDDQYDAGDLYYAYSLAYENTSWLETMFYEAKDEVEIIKEAIKQNTHGAVFATLERLIHIAAYLAETHSNTFDIESEKYESEWEATKNG</sequence>
<accession>A0A1H8PW89</accession>
<evidence type="ECO:0000313" key="1">
    <source>
        <dbReference type="EMBL" id="BBQ47710.1"/>
    </source>
</evidence>
<dbReference type="RefSeq" id="WP_000992316.1">
    <property type="nucleotide sequence ID" value="NZ_AP021936.1"/>
</dbReference>
<gene>
    <name evidence="1" type="ORF">WP2W18E11_07080</name>
</gene>
<dbReference type="AlphaFoldDB" id="A0A1H8PW89"/>
<proteinExistence type="predicted"/>